<name>A0ABN0NQC7_9BACT</name>
<evidence type="ECO:0000313" key="1">
    <source>
        <dbReference type="EMBL" id="ERJ75116.1"/>
    </source>
</evidence>
<sequence>TKSTMKEFKEVQKKAVPQDVFAAKGITIEVPEEMKAEFQKAFSKPIPSNSIER</sequence>
<dbReference type="EMBL" id="AWUY01000182">
    <property type="protein sequence ID" value="ERJ75116.1"/>
    <property type="molecule type" value="Genomic_DNA"/>
</dbReference>
<gene>
    <name evidence="1" type="ORF">HMPREF0653_02027</name>
</gene>
<evidence type="ECO:0000313" key="2">
    <source>
        <dbReference type="Proteomes" id="UP000016660"/>
    </source>
</evidence>
<dbReference type="Proteomes" id="UP000016660">
    <property type="component" value="Unassembled WGS sequence"/>
</dbReference>
<protein>
    <submittedName>
        <fullName evidence="1">Uncharacterized protein</fullName>
    </submittedName>
</protein>
<proteinExistence type="predicted"/>
<comment type="caution">
    <text evidence="1">The sequence shown here is derived from an EMBL/GenBank/DDBJ whole genome shotgun (WGS) entry which is preliminary data.</text>
</comment>
<accession>A0ABN0NQC7</accession>
<feature type="non-terminal residue" evidence="1">
    <location>
        <position position="1"/>
    </location>
</feature>
<reference evidence="1 2" key="1">
    <citation type="submission" date="2013-06" db="EMBL/GenBank/DDBJ databases">
        <authorList>
            <person name="Weinstock G."/>
            <person name="Sodergren E."/>
            <person name="Lobos E.A."/>
            <person name="Fulton L."/>
            <person name="Fulton R."/>
            <person name="Courtney L."/>
            <person name="Fronick C."/>
            <person name="O'Laughlin M."/>
            <person name="Godfrey J."/>
            <person name="Wilson R.M."/>
            <person name="Miner T."/>
            <person name="Farmer C."/>
            <person name="Delehaunty K."/>
            <person name="Cordes M."/>
            <person name="Minx P."/>
            <person name="Tomlinson C."/>
            <person name="Chen J."/>
            <person name="Wollam A."/>
            <person name="Pepin K.H."/>
            <person name="Bhonagiri V."/>
            <person name="Zhang X."/>
            <person name="Warren W."/>
            <person name="Mitreva M."/>
            <person name="Mardis E.R."/>
            <person name="Wilson R.K."/>
        </authorList>
    </citation>
    <scope>NUCLEOTIDE SEQUENCE [LARGE SCALE GENOMIC DNA]</scope>
    <source>
        <strain evidence="1 2">ATCC 29426</strain>
    </source>
</reference>
<organism evidence="1 2">
    <name type="scientific">Prevotella disiens JCM 6334 = ATCC 29426</name>
    <dbReference type="NCBI Taxonomy" id="1235811"/>
    <lineage>
        <taxon>Bacteria</taxon>
        <taxon>Pseudomonadati</taxon>
        <taxon>Bacteroidota</taxon>
        <taxon>Bacteroidia</taxon>
        <taxon>Bacteroidales</taxon>
        <taxon>Prevotellaceae</taxon>
        <taxon>Prevotella</taxon>
    </lineage>
</organism>
<keyword evidence="2" id="KW-1185">Reference proteome</keyword>